<evidence type="ECO:0000313" key="4">
    <source>
        <dbReference type="Proteomes" id="UP000326595"/>
    </source>
</evidence>
<reference evidence="2 4" key="2">
    <citation type="submission" date="2024-03" db="EMBL/GenBank/DDBJ databases">
        <authorList>
            <person name="Alaster D. Moffat"/>
            <person name="Govind Chandra"/>
            <person name="Andrew W. Truman"/>
        </authorList>
    </citation>
    <scope>NUCLEOTIDE SEQUENCE [LARGE SCALE GENOMIC DNA]</scope>
    <source>
        <strain evidence="2">PS652</strain>
    </source>
</reference>
<dbReference type="Proteomes" id="UP000326595">
    <property type="component" value="Chromosome"/>
</dbReference>
<evidence type="ECO:0000313" key="2">
    <source>
        <dbReference type="EMBL" id="CAK9889623.1"/>
    </source>
</evidence>
<evidence type="ECO:0000256" key="1">
    <source>
        <dbReference type="SAM" id="SignalP"/>
    </source>
</evidence>
<evidence type="ECO:0008006" key="5">
    <source>
        <dbReference type="Google" id="ProtNLM"/>
    </source>
</evidence>
<dbReference type="EMBL" id="OZ024668">
    <property type="protein sequence ID" value="CAK9889623.1"/>
    <property type="molecule type" value="Genomic_DNA"/>
</dbReference>
<dbReference type="InterPro" id="IPR017738">
    <property type="entry name" value="T6SS-assoc_VCA0118"/>
</dbReference>
<proteinExistence type="predicted"/>
<name>A0A5E6PSP3_PSEFL</name>
<dbReference type="NCBIfam" id="TIGR03360">
    <property type="entry name" value="VI_minor_1"/>
    <property type="match status" value="1"/>
</dbReference>
<reference evidence="3" key="1">
    <citation type="submission" date="2019-09" db="EMBL/GenBank/DDBJ databases">
        <authorList>
            <person name="Chandra G."/>
            <person name="Truman W A."/>
        </authorList>
    </citation>
    <scope>NUCLEOTIDE SEQUENCE [LARGE SCALE GENOMIC DNA]</scope>
    <source>
        <strain evidence="3">PS652</strain>
    </source>
</reference>
<dbReference type="Pfam" id="PF11319">
    <property type="entry name" value="VasI"/>
    <property type="match status" value="1"/>
</dbReference>
<dbReference type="AlphaFoldDB" id="A0A5E6PSP3"/>
<gene>
    <name evidence="3" type="ORF">PS652_00564</name>
    <name evidence="2" type="ORF">PS652_02452</name>
</gene>
<sequence precursor="true">MGKGWRYRWLGLCWYVVMPAGAMAAAQDCTAIVSPLKRLACFDEAAGTPPGPAPVLAPASRTGVLPAVVDLVQRNEQRRAADDFRFLASLWPETDDDRRQRMIISAPALGVPPPRPYLAISCESSISRVQLVLDDPPGPNRIRIQLFKDGQPVADAYPWQVLDDAGLVVDAGRGLQAIALLRRMGGGQRLSVKSDYSPLDGLVFDAQGLGELIEQERQLCRW</sequence>
<keyword evidence="1" id="KW-0732">Signal</keyword>
<feature type="signal peptide" evidence="1">
    <location>
        <begin position="1"/>
        <end position="24"/>
    </location>
</feature>
<accession>A0A5E6PSP3</accession>
<organism evidence="3">
    <name type="scientific">Pseudomonas fluorescens</name>
    <dbReference type="NCBI Taxonomy" id="294"/>
    <lineage>
        <taxon>Bacteria</taxon>
        <taxon>Pseudomonadati</taxon>
        <taxon>Pseudomonadota</taxon>
        <taxon>Gammaproteobacteria</taxon>
        <taxon>Pseudomonadales</taxon>
        <taxon>Pseudomonadaceae</taxon>
        <taxon>Pseudomonas</taxon>
    </lineage>
</organism>
<evidence type="ECO:0000313" key="3">
    <source>
        <dbReference type="EMBL" id="VVM46656.1"/>
    </source>
</evidence>
<protein>
    <recommendedName>
        <fullName evidence="5">Type VI secretion system-associated protein TagO</fullName>
    </recommendedName>
</protein>
<feature type="chain" id="PRO_5022863417" description="Type VI secretion system-associated protein TagO" evidence="1">
    <location>
        <begin position="25"/>
        <end position="222"/>
    </location>
</feature>
<dbReference type="EMBL" id="CABVHG010000002">
    <property type="protein sequence ID" value="VVM46656.1"/>
    <property type="molecule type" value="Genomic_DNA"/>
</dbReference>